<keyword evidence="3" id="KW-1185">Reference proteome</keyword>
<protein>
    <submittedName>
        <fullName evidence="2">Uncharacterized protein</fullName>
    </submittedName>
</protein>
<dbReference type="AlphaFoldDB" id="A0A6A5WQG1"/>
<dbReference type="Proteomes" id="UP000799779">
    <property type="component" value="Unassembled WGS sequence"/>
</dbReference>
<feature type="compositionally biased region" description="Acidic residues" evidence="1">
    <location>
        <begin position="212"/>
        <end position="223"/>
    </location>
</feature>
<evidence type="ECO:0000313" key="3">
    <source>
        <dbReference type="Proteomes" id="UP000799779"/>
    </source>
</evidence>
<sequence>MLSNPQLSPNPDTMTKLRIWVVTKGTTESGTEPYPTIYHAGPEDKAAPPRTKNPWSKGHGTAVLPATGCSQIRLKFAYEYDSFGPQGYHLELFGWAFSRKEAYELMRSEFKKTALDAKGKGVRVGGYALEALKPNFQGEVDLLSMRMGRGYNMVSYRLSEVWAEMPCNVADILEEKMGIAERMRIEQESALAEWRLARRTSGGMEIRSMEGESMEGESMEGESMEGGMKESVGADAQVRLR</sequence>
<evidence type="ECO:0000313" key="2">
    <source>
        <dbReference type="EMBL" id="KAF2003154.1"/>
    </source>
</evidence>
<proteinExistence type="predicted"/>
<accession>A0A6A5WQG1</accession>
<name>A0A6A5WQG1_9PLEO</name>
<reference evidence="2" key="1">
    <citation type="journal article" date="2020" name="Stud. Mycol.">
        <title>101 Dothideomycetes genomes: a test case for predicting lifestyles and emergence of pathogens.</title>
        <authorList>
            <person name="Haridas S."/>
            <person name="Albert R."/>
            <person name="Binder M."/>
            <person name="Bloem J."/>
            <person name="Labutti K."/>
            <person name="Salamov A."/>
            <person name="Andreopoulos B."/>
            <person name="Baker S."/>
            <person name="Barry K."/>
            <person name="Bills G."/>
            <person name="Bluhm B."/>
            <person name="Cannon C."/>
            <person name="Castanera R."/>
            <person name="Culley D."/>
            <person name="Daum C."/>
            <person name="Ezra D."/>
            <person name="Gonzalez J."/>
            <person name="Henrissat B."/>
            <person name="Kuo A."/>
            <person name="Liang C."/>
            <person name="Lipzen A."/>
            <person name="Lutzoni F."/>
            <person name="Magnuson J."/>
            <person name="Mondo S."/>
            <person name="Nolan M."/>
            <person name="Ohm R."/>
            <person name="Pangilinan J."/>
            <person name="Park H.-J."/>
            <person name="Ramirez L."/>
            <person name="Alfaro M."/>
            <person name="Sun H."/>
            <person name="Tritt A."/>
            <person name="Yoshinaga Y."/>
            <person name="Zwiers L.-H."/>
            <person name="Turgeon B."/>
            <person name="Goodwin S."/>
            <person name="Spatafora J."/>
            <person name="Crous P."/>
            <person name="Grigoriev I."/>
        </authorList>
    </citation>
    <scope>NUCLEOTIDE SEQUENCE</scope>
    <source>
        <strain evidence="2">CBS 123094</strain>
    </source>
</reference>
<feature type="region of interest" description="Disordered" evidence="1">
    <location>
        <begin position="32"/>
        <end position="59"/>
    </location>
</feature>
<gene>
    <name evidence="2" type="ORF">P154DRAFT_618144</name>
</gene>
<evidence type="ECO:0000256" key="1">
    <source>
        <dbReference type="SAM" id="MobiDB-lite"/>
    </source>
</evidence>
<dbReference type="EMBL" id="ML977574">
    <property type="protein sequence ID" value="KAF2003154.1"/>
    <property type="molecule type" value="Genomic_DNA"/>
</dbReference>
<feature type="region of interest" description="Disordered" evidence="1">
    <location>
        <begin position="209"/>
        <end position="241"/>
    </location>
</feature>
<organism evidence="2 3">
    <name type="scientific">Amniculicola lignicola CBS 123094</name>
    <dbReference type="NCBI Taxonomy" id="1392246"/>
    <lineage>
        <taxon>Eukaryota</taxon>
        <taxon>Fungi</taxon>
        <taxon>Dikarya</taxon>
        <taxon>Ascomycota</taxon>
        <taxon>Pezizomycotina</taxon>
        <taxon>Dothideomycetes</taxon>
        <taxon>Pleosporomycetidae</taxon>
        <taxon>Pleosporales</taxon>
        <taxon>Amniculicolaceae</taxon>
        <taxon>Amniculicola</taxon>
    </lineage>
</organism>